<organism evidence="3 4">
    <name type="scientific">Apatococcus fuscideae</name>
    <dbReference type="NCBI Taxonomy" id="2026836"/>
    <lineage>
        <taxon>Eukaryota</taxon>
        <taxon>Viridiplantae</taxon>
        <taxon>Chlorophyta</taxon>
        <taxon>core chlorophytes</taxon>
        <taxon>Trebouxiophyceae</taxon>
        <taxon>Chlorellales</taxon>
        <taxon>Chlorellaceae</taxon>
        <taxon>Apatococcus</taxon>
    </lineage>
</organism>
<evidence type="ECO:0000313" key="3">
    <source>
        <dbReference type="EMBL" id="KAK9866614.1"/>
    </source>
</evidence>
<dbReference type="Pfam" id="PF00248">
    <property type="entry name" value="Aldo_ket_red"/>
    <property type="match status" value="1"/>
</dbReference>
<accession>A0AAW1TAR6</accession>
<dbReference type="FunFam" id="3.20.20.100:FF:000002">
    <property type="entry name" value="2,5-diketo-D-gluconic acid reductase A"/>
    <property type="match status" value="1"/>
</dbReference>
<comment type="caution">
    <text evidence="3">The sequence shown here is derived from an EMBL/GenBank/DDBJ whole genome shotgun (WGS) entry which is preliminary data.</text>
</comment>
<evidence type="ECO:0000259" key="2">
    <source>
        <dbReference type="Pfam" id="PF00248"/>
    </source>
</evidence>
<dbReference type="PANTHER" id="PTHR11732">
    <property type="entry name" value="ALDO/KETO REDUCTASE"/>
    <property type="match status" value="1"/>
</dbReference>
<gene>
    <name evidence="3" type="ORF">WJX84_005810</name>
</gene>
<feature type="domain" description="NADP-dependent oxidoreductase" evidence="2">
    <location>
        <begin position="73"/>
        <end position="330"/>
    </location>
</feature>
<dbReference type="GO" id="GO:0016616">
    <property type="term" value="F:oxidoreductase activity, acting on the CH-OH group of donors, NAD or NADP as acceptor"/>
    <property type="evidence" value="ECO:0007669"/>
    <property type="project" value="UniProtKB-ARBA"/>
</dbReference>
<dbReference type="InterPro" id="IPR020471">
    <property type="entry name" value="AKR"/>
</dbReference>
<dbReference type="InterPro" id="IPR036812">
    <property type="entry name" value="NAD(P)_OxRdtase_dom_sf"/>
</dbReference>
<evidence type="ECO:0000313" key="4">
    <source>
        <dbReference type="Proteomes" id="UP001485043"/>
    </source>
</evidence>
<keyword evidence="4" id="KW-1185">Reference proteome</keyword>
<dbReference type="PRINTS" id="PR00069">
    <property type="entry name" value="ALDKETRDTASE"/>
</dbReference>
<keyword evidence="1" id="KW-0560">Oxidoreductase</keyword>
<dbReference type="InterPro" id="IPR018170">
    <property type="entry name" value="Aldo/ket_reductase_CS"/>
</dbReference>
<dbReference type="InterPro" id="IPR023210">
    <property type="entry name" value="NADP_OxRdtase_dom"/>
</dbReference>
<dbReference type="CDD" id="cd19071">
    <property type="entry name" value="AKR_AKR1-5-like"/>
    <property type="match status" value="1"/>
</dbReference>
<protein>
    <recommendedName>
        <fullName evidence="2">NADP-dependent oxidoreductase domain-containing protein</fullName>
    </recommendedName>
</protein>
<dbReference type="PROSITE" id="PS00062">
    <property type="entry name" value="ALDOKETO_REDUCTASE_2"/>
    <property type="match status" value="1"/>
</dbReference>
<dbReference type="Proteomes" id="UP001485043">
    <property type="component" value="Unassembled WGS sequence"/>
</dbReference>
<name>A0AAW1TAR6_9CHLO</name>
<dbReference type="Gene3D" id="3.20.20.100">
    <property type="entry name" value="NADP-dependent oxidoreductase domain"/>
    <property type="match status" value="1"/>
</dbReference>
<reference evidence="3 4" key="1">
    <citation type="journal article" date="2024" name="Nat. Commun.">
        <title>Phylogenomics reveals the evolutionary origins of lichenization in chlorophyte algae.</title>
        <authorList>
            <person name="Puginier C."/>
            <person name="Libourel C."/>
            <person name="Otte J."/>
            <person name="Skaloud P."/>
            <person name="Haon M."/>
            <person name="Grisel S."/>
            <person name="Petersen M."/>
            <person name="Berrin J.G."/>
            <person name="Delaux P.M."/>
            <person name="Dal Grande F."/>
            <person name="Keller J."/>
        </authorList>
    </citation>
    <scope>NUCLEOTIDE SEQUENCE [LARGE SCALE GENOMIC DNA]</scope>
    <source>
        <strain evidence="3 4">SAG 2523</strain>
    </source>
</reference>
<sequence length="362" mass="39994">MANPTQRPWSTPKFLLIGILIGASGAAFFLNGPGSVFIASLQNSTHEEMNPERAAASTPMVKLNDGNHMPLLGLGTSGINGDECTKDVQQAIQLGYRHIDSAIMYGNDEFTGRGLKAALDAGEVKREDLFIVSKLPQNEHAGNRVEPALRAALDRLNLDYVDLFLVHWPVTDKPGPTLNPPMEETWKGMEGVVDAGLTKSIGISNFSPEKITKWFSDVRIYPAVNQVEVHPHWRNDRLLNFCKDKGIHVTAYGPLTSPGNMAGKFPILLKDETVMGIAKEVGKTPAQVLLRWGLQHGTSVIPEGKSVKHQKENLGCLGWELSDKHYQTLSTLSYQAKYFSGKGMAYNEKGPYYTFEDLWNED</sequence>
<evidence type="ECO:0000256" key="1">
    <source>
        <dbReference type="ARBA" id="ARBA00023002"/>
    </source>
</evidence>
<dbReference type="AlphaFoldDB" id="A0AAW1TAR6"/>
<dbReference type="SUPFAM" id="SSF51430">
    <property type="entry name" value="NAD(P)-linked oxidoreductase"/>
    <property type="match status" value="1"/>
</dbReference>
<dbReference type="EMBL" id="JALJOV010000147">
    <property type="protein sequence ID" value="KAK9866614.1"/>
    <property type="molecule type" value="Genomic_DNA"/>
</dbReference>
<proteinExistence type="predicted"/>